<evidence type="ECO:0000256" key="3">
    <source>
        <dbReference type="SAM" id="MobiDB-lite"/>
    </source>
</evidence>
<proteinExistence type="predicted"/>
<gene>
    <name evidence="5" type="ORF">GPUH_LOCUS7711</name>
</gene>
<dbReference type="SUPFAM" id="SSF50044">
    <property type="entry name" value="SH3-domain"/>
    <property type="match status" value="1"/>
</dbReference>
<sequence length="122" mass="12957">MEHFAVPRSLSYDESATFRNSSSSSSTGFGGTSNSSSANETKQIYRVLYDFTATTDDELGVHAGDCVLVERRIGNDWLVGQIISNKQMENDAGGGAGATATGLEKKKIGRFPASYVASAHSI</sequence>
<protein>
    <recommendedName>
        <fullName evidence="4">SH3 domain-containing protein</fullName>
    </recommendedName>
</protein>
<keyword evidence="6" id="KW-1185">Reference proteome</keyword>
<reference evidence="5 6" key="1">
    <citation type="submission" date="2018-11" db="EMBL/GenBank/DDBJ databases">
        <authorList>
            <consortium name="Pathogen Informatics"/>
        </authorList>
    </citation>
    <scope>NUCLEOTIDE SEQUENCE [LARGE SCALE GENOMIC DNA]</scope>
</reference>
<dbReference type="InterPro" id="IPR001452">
    <property type="entry name" value="SH3_domain"/>
</dbReference>
<evidence type="ECO:0000313" key="5">
    <source>
        <dbReference type="EMBL" id="VDK59383.1"/>
    </source>
</evidence>
<name>A0A3P6RTB3_9BILA</name>
<dbReference type="InterPro" id="IPR036028">
    <property type="entry name" value="SH3-like_dom_sf"/>
</dbReference>
<dbReference type="SMART" id="SM00326">
    <property type="entry name" value="SH3"/>
    <property type="match status" value="1"/>
</dbReference>
<dbReference type="OrthoDB" id="73680at2759"/>
<evidence type="ECO:0000313" key="6">
    <source>
        <dbReference type="Proteomes" id="UP000271098"/>
    </source>
</evidence>
<feature type="domain" description="SH3" evidence="4">
    <location>
        <begin position="40"/>
        <end position="121"/>
    </location>
</feature>
<dbReference type="AlphaFoldDB" id="A0A3P6RTB3"/>
<dbReference type="Proteomes" id="UP000271098">
    <property type="component" value="Unassembled WGS sequence"/>
</dbReference>
<dbReference type="Gene3D" id="2.30.30.40">
    <property type="entry name" value="SH3 Domains"/>
    <property type="match status" value="1"/>
</dbReference>
<accession>A0A3P6RTB3</accession>
<dbReference type="EMBL" id="UYRT01020671">
    <property type="protein sequence ID" value="VDK59383.1"/>
    <property type="molecule type" value="Genomic_DNA"/>
</dbReference>
<dbReference type="PROSITE" id="PS50002">
    <property type="entry name" value="SH3"/>
    <property type="match status" value="1"/>
</dbReference>
<evidence type="ECO:0000256" key="1">
    <source>
        <dbReference type="ARBA" id="ARBA00022443"/>
    </source>
</evidence>
<dbReference type="CDD" id="cd00174">
    <property type="entry name" value="SH3"/>
    <property type="match status" value="1"/>
</dbReference>
<evidence type="ECO:0000259" key="4">
    <source>
        <dbReference type="PROSITE" id="PS50002"/>
    </source>
</evidence>
<keyword evidence="1 2" id="KW-0728">SH3 domain</keyword>
<feature type="region of interest" description="Disordered" evidence="3">
    <location>
        <begin position="15"/>
        <end position="38"/>
    </location>
</feature>
<organism evidence="5 6">
    <name type="scientific">Gongylonema pulchrum</name>
    <dbReference type="NCBI Taxonomy" id="637853"/>
    <lineage>
        <taxon>Eukaryota</taxon>
        <taxon>Metazoa</taxon>
        <taxon>Ecdysozoa</taxon>
        <taxon>Nematoda</taxon>
        <taxon>Chromadorea</taxon>
        <taxon>Rhabditida</taxon>
        <taxon>Spirurina</taxon>
        <taxon>Spiruromorpha</taxon>
        <taxon>Spiruroidea</taxon>
        <taxon>Gongylonematidae</taxon>
        <taxon>Gongylonema</taxon>
    </lineage>
</organism>
<evidence type="ECO:0000256" key="2">
    <source>
        <dbReference type="PROSITE-ProRule" id="PRU00192"/>
    </source>
</evidence>
<dbReference type="Pfam" id="PF00018">
    <property type="entry name" value="SH3_1"/>
    <property type="match status" value="1"/>
</dbReference>